<dbReference type="Gene3D" id="3.40.50.300">
    <property type="entry name" value="P-loop containing nucleotide triphosphate hydrolases"/>
    <property type="match status" value="1"/>
</dbReference>
<dbReference type="SUPFAM" id="SSF52540">
    <property type="entry name" value="P-loop containing nucleoside triphosphate hydrolases"/>
    <property type="match status" value="1"/>
</dbReference>
<dbReference type="InterPro" id="IPR050683">
    <property type="entry name" value="Bact_Polysacc_Export_ATP-bd"/>
</dbReference>
<dbReference type="RefSeq" id="WP_128519529.1">
    <property type="nucleotide sequence ID" value="NZ_RJQC01000001.1"/>
</dbReference>
<evidence type="ECO:0000256" key="4">
    <source>
        <dbReference type="ARBA" id="ARBA00022840"/>
    </source>
</evidence>
<evidence type="ECO:0000313" key="7">
    <source>
        <dbReference type="Proteomes" id="UP000276568"/>
    </source>
</evidence>
<dbReference type="InterPro" id="IPR003593">
    <property type="entry name" value="AAA+_ATPase"/>
</dbReference>
<keyword evidence="2" id="KW-0813">Transport</keyword>
<comment type="similarity">
    <text evidence="1">Belongs to the ABC transporter superfamily.</text>
</comment>
<keyword evidence="7" id="KW-1185">Reference proteome</keyword>
<dbReference type="GO" id="GO:0016887">
    <property type="term" value="F:ATP hydrolysis activity"/>
    <property type="evidence" value="ECO:0007669"/>
    <property type="project" value="InterPro"/>
</dbReference>
<evidence type="ECO:0000259" key="5">
    <source>
        <dbReference type="PROSITE" id="PS50893"/>
    </source>
</evidence>
<evidence type="ECO:0000256" key="3">
    <source>
        <dbReference type="ARBA" id="ARBA00022741"/>
    </source>
</evidence>
<dbReference type="PROSITE" id="PS50893">
    <property type="entry name" value="ABC_TRANSPORTER_2"/>
    <property type="match status" value="1"/>
</dbReference>
<dbReference type="InterPro" id="IPR027417">
    <property type="entry name" value="P-loop_NTPase"/>
</dbReference>
<dbReference type="GO" id="GO:0005524">
    <property type="term" value="F:ATP binding"/>
    <property type="evidence" value="ECO:0007669"/>
    <property type="project" value="UniProtKB-KW"/>
</dbReference>
<evidence type="ECO:0000256" key="1">
    <source>
        <dbReference type="ARBA" id="ARBA00005417"/>
    </source>
</evidence>
<protein>
    <submittedName>
        <fullName evidence="6">ABC transporter ATP-binding protein</fullName>
    </submittedName>
</protein>
<dbReference type="SMART" id="SM00382">
    <property type="entry name" value="AAA"/>
    <property type="match status" value="1"/>
</dbReference>
<dbReference type="PANTHER" id="PTHR46743:SF2">
    <property type="entry name" value="TEICHOIC ACIDS EXPORT ATP-BINDING PROTEIN TAGH"/>
    <property type="match status" value="1"/>
</dbReference>
<dbReference type="Proteomes" id="UP000276568">
    <property type="component" value="Unassembled WGS sequence"/>
</dbReference>
<comment type="caution">
    <text evidence="6">The sequence shown here is derived from an EMBL/GenBank/DDBJ whole genome shotgun (WGS) entry which is preliminary data.</text>
</comment>
<dbReference type="AlphaFoldDB" id="A0A3N0I4D4"/>
<accession>A0A3N0I4D4</accession>
<proteinExistence type="inferred from homology"/>
<reference evidence="6 7" key="1">
    <citation type="submission" date="2018-11" db="EMBL/GenBank/DDBJ databases">
        <title>Clostridium sp. nov., a member of the family Erysipelotrichaceae isolated from pig faeces.</title>
        <authorList>
            <person name="Chang Y.-H."/>
        </authorList>
    </citation>
    <scope>NUCLEOTIDE SEQUENCE [LARGE SCALE GENOMIC DNA]</scope>
    <source>
        <strain evidence="6 7">YH-panp20</strain>
    </source>
</reference>
<dbReference type="InterPro" id="IPR015860">
    <property type="entry name" value="ABC_transpr_TagH-like"/>
</dbReference>
<evidence type="ECO:0000313" key="6">
    <source>
        <dbReference type="EMBL" id="RNM31370.1"/>
    </source>
</evidence>
<feature type="domain" description="ABC transporter" evidence="5">
    <location>
        <begin position="26"/>
        <end position="247"/>
    </location>
</feature>
<dbReference type="EMBL" id="RJQC01000001">
    <property type="protein sequence ID" value="RNM31370.1"/>
    <property type="molecule type" value="Genomic_DNA"/>
</dbReference>
<dbReference type="InterPro" id="IPR003439">
    <property type="entry name" value="ABC_transporter-like_ATP-bd"/>
</dbReference>
<organism evidence="6 7">
    <name type="scientific">Absicoccus porci</name>
    <dbReference type="NCBI Taxonomy" id="2486576"/>
    <lineage>
        <taxon>Bacteria</taxon>
        <taxon>Bacillati</taxon>
        <taxon>Bacillota</taxon>
        <taxon>Erysipelotrichia</taxon>
        <taxon>Erysipelotrichales</taxon>
        <taxon>Erysipelotrichaceae</taxon>
        <taxon>Absicoccus</taxon>
    </lineage>
</organism>
<gene>
    <name evidence="6" type="ORF">EDX97_02075</name>
</gene>
<name>A0A3N0I4D4_9FIRM</name>
<dbReference type="GO" id="GO:0140359">
    <property type="term" value="F:ABC-type transporter activity"/>
    <property type="evidence" value="ECO:0007669"/>
    <property type="project" value="InterPro"/>
</dbReference>
<dbReference type="CDD" id="cd03220">
    <property type="entry name" value="ABC_KpsT_Wzt"/>
    <property type="match status" value="1"/>
</dbReference>
<dbReference type="Pfam" id="PF00005">
    <property type="entry name" value="ABC_tran"/>
    <property type="match status" value="1"/>
</dbReference>
<dbReference type="PANTHER" id="PTHR46743">
    <property type="entry name" value="TEICHOIC ACIDS EXPORT ATP-BINDING PROTEIN TAGH"/>
    <property type="match status" value="1"/>
</dbReference>
<keyword evidence="4 6" id="KW-0067">ATP-binding</keyword>
<dbReference type="OrthoDB" id="9778870at2"/>
<keyword evidence="3" id="KW-0547">Nucleotide-binding</keyword>
<sequence>MNQENAIEVRNMSKRFKIEYDKSRTLKERLIRRKGKVEYNEVLKNINLDIKKGECVALIGTNGSGKSTLLKLMTKIIFPNEGTIATNGKLTSLLELGAGFHEDFTGRENIYFNAAIFGLSKEEIDHRIDDIIAFSELGSFIDNPIRTYSSGMYMRLAFSVAINVDAEILLIDEILAVGDQHFQDKCYAKLQELRDSGKTIVIVTHSLNVVKELCSRVVWIYKGEVRLDGDPVFVIQEYLEQIAKDHKESVKKAIETGQTQKKGVVFIDMPRDFAQIDRKADVIKCGGWMVANDEKATLAFEVDEQPFDPIVSYVNRQDVYDIYFEEFGGFLDADHIGWDCEIDPTKLSSGKHTFTVKCIDSDGKELANKTIAFSIGE</sequence>
<dbReference type="GO" id="GO:0016020">
    <property type="term" value="C:membrane"/>
    <property type="evidence" value="ECO:0007669"/>
    <property type="project" value="InterPro"/>
</dbReference>
<evidence type="ECO:0000256" key="2">
    <source>
        <dbReference type="ARBA" id="ARBA00022448"/>
    </source>
</evidence>